<evidence type="ECO:0000256" key="1">
    <source>
        <dbReference type="SAM" id="MobiDB-lite"/>
    </source>
</evidence>
<dbReference type="KEGG" id="dosa:Os06g0591701"/>
<feature type="region of interest" description="Disordered" evidence="1">
    <location>
        <begin position="70"/>
        <end position="115"/>
    </location>
</feature>
<organism evidence="2 3">
    <name type="scientific">Oryza sativa subsp. japonica</name>
    <name type="common">Rice</name>
    <dbReference type="NCBI Taxonomy" id="39947"/>
    <lineage>
        <taxon>Eukaryota</taxon>
        <taxon>Viridiplantae</taxon>
        <taxon>Streptophyta</taxon>
        <taxon>Embryophyta</taxon>
        <taxon>Tracheophyta</taxon>
        <taxon>Spermatophyta</taxon>
        <taxon>Magnoliopsida</taxon>
        <taxon>Liliopsida</taxon>
        <taxon>Poales</taxon>
        <taxon>Poaceae</taxon>
        <taxon>BOP clade</taxon>
        <taxon>Oryzoideae</taxon>
        <taxon>Oryzeae</taxon>
        <taxon>Oryzinae</taxon>
        <taxon>Oryza</taxon>
        <taxon>Oryza sativa</taxon>
    </lineage>
</organism>
<feature type="region of interest" description="Disordered" evidence="1">
    <location>
        <begin position="31"/>
        <end position="53"/>
    </location>
</feature>
<proteinExistence type="predicted"/>
<evidence type="ECO:0000313" key="2">
    <source>
        <dbReference type="EMBL" id="BAH93609.1"/>
    </source>
</evidence>
<sequence length="176" mass="19021">MSLESLIYSLLTPSLRRHKHRVRVAFRVGCSSRSRRSPQRSSLDVAVRPQRPTEPALDVAARLQRPTASALDVAARPLRPTPPLAPSIPPHGPSAGGGRARPIHRRASSRGRRRSRARFLHRQAPPHGCSAGEVELVQSTVELLSWSPASSSLWSPASSPRGHGAGEVELLPEVTG</sequence>
<feature type="compositionally biased region" description="Low complexity" evidence="1">
    <location>
        <begin position="150"/>
        <end position="160"/>
    </location>
</feature>
<protein>
    <submittedName>
        <fullName evidence="2">Os06g0591701 protein</fullName>
    </submittedName>
</protein>
<feature type="compositionally biased region" description="Pro residues" evidence="1">
    <location>
        <begin position="79"/>
        <end position="92"/>
    </location>
</feature>
<feature type="region of interest" description="Disordered" evidence="1">
    <location>
        <begin position="150"/>
        <end position="176"/>
    </location>
</feature>
<gene>
    <name evidence="2" type="ordered locus">Os06g0591701</name>
</gene>
<evidence type="ECO:0000313" key="3">
    <source>
        <dbReference type="Proteomes" id="UP000000763"/>
    </source>
</evidence>
<accession>C7J3W8</accession>
<dbReference type="AlphaFoldDB" id="C7J3W8"/>
<dbReference type="EMBL" id="AP008212">
    <property type="protein sequence ID" value="BAH93609.1"/>
    <property type="molecule type" value="Genomic_DNA"/>
</dbReference>
<feature type="compositionally biased region" description="Basic residues" evidence="1">
    <location>
        <begin position="101"/>
        <end position="115"/>
    </location>
</feature>
<reference evidence="3" key="2">
    <citation type="journal article" date="2008" name="Nucleic Acids Res.">
        <title>The rice annotation project database (RAP-DB): 2008 update.</title>
        <authorList>
            <consortium name="The rice annotation project (RAP)"/>
        </authorList>
    </citation>
    <scope>GENOME REANNOTATION</scope>
    <source>
        <strain evidence="3">cv. Nipponbare</strain>
    </source>
</reference>
<reference evidence="2 3" key="1">
    <citation type="journal article" date="2005" name="Nature">
        <title>The map-based sequence of the rice genome.</title>
        <authorList>
            <consortium name="International rice genome sequencing project (IRGSP)"/>
            <person name="Matsumoto T."/>
            <person name="Wu J."/>
            <person name="Kanamori H."/>
            <person name="Katayose Y."/>
            <person name="Fujisawa M."/>
            <person name="Namiki N."/>
            <person name="Mizuno H."/>
            <person name="Yamamoto K."/>
            <person name="Antonio B.A."/>
            <person name="Baba T."/>
            <person name="Sakata K."/>
            <person name="Nagamura Y."/>
            <person name="Aoki H."/>
            <person name="Arikawa K."/>
            <person name="Arita K."/>
            <person name="Bito T."/>
            <person name="Chiden Y."/>
            <person name="Fujitsuka N."/>
            <person name="Fukunaka R."/>
            <person name="Hamada M."/>
            <person name="Harada C."/>
            <person name="Hayashi A."/>
            <person name="Hijishita S."/>
            <person name="Honda M."/>
            <person name="Hosokawa S."/>
            <person name="Ichikawa Y."/>
            <person name="Idonuma A."/>
            <person name="Iijima M."/>
            <person name="Ikeda M."/>
            <person name="Ikeno M."/>
            <person name="Ito K."/>
            <person name="Ito S."/>
            <person name="Ito T."/>
            <person name="Ito Y."/>
            <person name="Ito Y."/>
            <person name="Iwabuchi A."/>
            <person name="Kamiya K."/>
            <person name="Karasawa W."/>
            <person name="Kurita K."/>
            <person name="Katagiri S."/>
            <person name="Kikuta A."/>
            <person name="Kobayashi H."/>
            <person name="Kobayashi N."/>
            <person name="Machita K."/>
            <person name="Maehara T."/>
            <person name="Masukawa M."/>
            <person name="Mizubayashi T."/>
            <person name="Mukai Y."/>
            <person name="Nagasaki H."/>
            <person name="Nagata Y."/>
            <person name="Naito S."/>
            <person name="Nakashima M."/>
            <person name="Nakama Y."/>
            <person name="Nakamichi Y."/>
            <person name="Nakamura M."/>
            <person name="Meguro A."/>
            <person name="Negishi M."/>
            <person name="Ohta I."/>
            <person name="Ohta T."/>
            <person name="Okamoto M."/>
            <person name="Ono N."/>
            <person name="Saji S."/>
            <person name="Sakaguchi M."/>
            <person name="Sakai K."/>
            <person name="Shibata M."/>
            <person name="Shimokawa T."/>
            <person name="Song J."/>
            <person name="Takazaki Y."/>
            <person name="Terasawa K."/>
            <person name="Tsugane M."/>
            <person name="Tsuji K."/>
            <person name="Ueda S."/>
            <person name="Waki K."/>
            <person name="Yamagata H."/>
            <person name="Yamamoto M."/>
            <person name="Yamamoto S."/>
            <person name="Yamane H."/>
            <person name="Yoshiki S."/>
            <person name="Yoshihara R."/>
            <person name="Yukawa K."/>
            <person name="Zhong H."/>
            <person name="Yano M."/>
            <person name="Yuan Q."/>
            <person name="Ouyang S."/>
            <person name="Liu J."/>
            <person name="Jones K.M."/>
            <person name="Gansberger K."/>
            <person name="Moffat K."/>
            <person name="Hill J."/>
            <person name="Bera J."/>
            <person name="Fadrosh D."/>
            <person name="Jin S."/>
            <person name="Johri S."/>
            <person name="Kim M."/>
            <person name="Overton L."/>
            <person name="Reardon M."/>
            <person name="Tsitrin T."/>
            <person name="Vuong H."/>
            <person name="Weaver B."/>
            <person name="Ciecko A."/>
            <person name="Tallon L."/>
            <person name="Jackson J."/>
            <person name="Pai G."/>
            <person name="Aken S.V."/>
            <person name="Utterback T."/>
            <person name="Reidmuller S."/>
            <person name="Feldblyum T."/>
            <person name="Hsiao J."/>
            <person name="Zismann V."/>
            <person name="Iobst S."/>
            <person name="de Vazeille A.R."/>
            <person name="Buell C.R."/>
            <person name="Ying K."/>
            <person name="Li Y."/>
            <person name="Lu T."/>
            <person name="Huang Y."/>
            <person name="Zhao Q."/>
            <person name="Feng Q."/>
            <person name="Zhang L."/>
            <person name="Zhu J."/>
            <person name="Weng Q."/>
            <person name="Mu J."/>
            <person name="Lu Y."/>
            <person name="Fan D."/>
            <person name="Liu Y."/>
            <person name="Guan J."/>
            <person name="Zhang Y."/>
            <person name="Yu S."/>
            <person name="Liu X."/>
            <person name="Zhang Y."/>
            <person name="Hong G."/>
            <person name="Han B."/>
            <person name="Choisne N."/>
            <person name="Demange N."/>
            <person name="Orjeda G."/>
            <person name="Samain S."/>
            <person name="Cattolico L."/>
            <person name="Pelletier E."/>
            <person name="Couloux A."/>
            <person name="Segurens B."/>
            <person name="Wincker P."/>
            <person name="D'Hont A."/>
            <person name="Scarpelli C."/>
            <person name="Weissenbach J."/>
            <person name="Salanoubat M."/>
            <person name="Quetier F."/>
            <person name="Yu Y."/>
            <person name="Kim H.R."/>
            <person name="Rambo T."/>
            <person name="Currie J."/>
            <person name="Collura K."/>
            <person name="Luo M."/>
            <person name="Yang T."/>
            <person name="Ammiraju J.S.S."/>
            <person name="Engler F."/>
            <person name="Soderlund C."/>
            <person name="Wing R.A."/>
            <person name="Palmer L.E."/>
            <person name="de la Bastide M."/>
            <person name="Spiegel L."/>
            <person name="Nascimento L."/>
            <person name="Zutavern T."/>
            <person name="O'Shaughnessy A."/>
            <person name="Dike S."/>
            <person name="Dedhia N."/>
            <person name="Preston R."/>
            <person name="Balija V."/>
            <person name="McCombie W.R."/>
            <person name="Chow T."/>
            <person name="Chen H."/>
            <person name="Chung M."/>
            <person name="Chen C."/>
            <person name="Shaw J."/>
            <person name="Wu H."/>
            <person name="Hsiao K."/>
            <person name="Chao Y."/>
            <person name="Chu M."/>
            <person name="Cheng C."/>
            <person name="Hour A."/>
            <person name="Lee P."/>
            <person name="Lin S."/>
            <person name="Lin Y."/>
            <person name="Liou J."/>
            <person name="Liu S."/>
            <person name="Hsing Y."/>
            <person name="Raghuvanshi S."/>
            <person name="Mohanty A."/>
            <person name="Bharti A.K."/>
            <person name="Gaur A."/>
            <person name="Gupta V."/>
            <person name="Kumar D."/>
            <person name="Ravi V."/>
            <person name="Vij S."/>
            <person name="Kapur A."/>
            <person name="Khurana P."/>
            <person name="Khurana P."/>
            <person name="Khurana J.P."/>
            <person name="Tyagi A.K."/>
            <person name="Gaikwad K."/>
            <person name="Singh A."/>
            <person name="Dalal V."/>
            <person name="Srivastava S."/>
            <person name="Dixit A."/>
            <person name="Pal A.K."/>
            <person name="Ghazi I.A."/>
            <person name="Yadav M."/>
            <person name="Pandit A."/>
            <person name="Bhargava A."/>
            <person name="Sureshbabu K."/>
            <person name="Batra K."/>
            <person name="Sharma T.R."/>
            <person name="Mohapatra T."/>
            <person name="Singh N.K."/>
            <person name="Messing J."/>
            <person name="Nelson A.B."/>
            <person name="Fuks G."/>
            <person name="Kavchok S."/>
            <person name="Keizer G."/>
            <person name="Linton E."/>
            <person name="Llaca V."/>
            <person name="Song R."/>
            <person name="Tanyolac B."/>
            <person name="Young S."/>
            <person name="Ho-Il K."/>
            <person name="Hahn J.H."/>
            <person name="Sangsakoo G."/>
            <person name="Vanavichit A."/>
            <person name="de Mattos Luiz.A.T."/>
            <person name="Zimmer P.D."/>
            <person name="Malone G."/>
            <person name="Dellagostin O."/>
            <person name="de Oliveira A.C."/>
            <person name="Bevan M."/>
            <person name="Bancroft I."/>
            <person name="Minx P."/>
            <person name="Cordum H."/>
            <person name="Wilson R."/>
            <person name="Cheng Z."/>
            <person name="Jin W."/>
            <person name="Jiang J."/>
            <person name="Leong S.A."/>
            <person name="Iwama H."/>
            <person name="Gojobori T."/>
            <person name="Itoh T."/>
            <person name="Niimura Y."/>
            <person name="Fujii Y."/>
            <person name="Habara T."/>
            <person name="Sakai H."/>
            <person name="Sato Y."/>
            <person name="Wilson G."/>
            <person name="Kumar K."/>
            <person name="McCouch S."/>
            <person name="Juretic N."/>
            <person name="Hoen D."/>
            <person name="Wright S."/>
            <person name="Bruskiewich R."/>
            <person name="Bureau T."/>
            <person name="Miyao A."/>
            <person name="Hirochika H."/>
            <person name="Nishikawa T."/>
            <person name="Kadowaki K."/>
            <person name="Sugiura M."/>
            <person name="Burr B."/>
            <person name="Sasaki T."/>
        </authorList>
    </citation>
    <scope>NUCLEOTIDE SEQUENCE [LARGE SCALE GENOMIC DNA]</scope>
    <source>
        <strain evidence="3">cv. Nipponbare</strain>
    </source>
</reference>
<name>C7J3W8_ORYSJ</name>
<dbReference type="Proteomes" id="UP000000763">
    <property type="component" value="Chromosome 6"/>
</dbReference>